<proteinExistence type="inferred from homology"/>
<dbReference type="InterPro" id="IPR059242">
    <property type="entry name" value="mS23_dom"/>
</dbReference>
<feature type="region of interest" description="Disordered" evidence="7">
    <location>
        <begin position="327"/>
        <end position="350"/>
    </location>
</feature>
<evidence type="ECO:0000313" key="8">
    <source>
        <dbReference type="EMBL" id="ELR13778.1"/>
    </source>
</evidence>
<keyword evidence="3" id="KW-0689">Ribosomal protein</keyword>
<keyword evidence="4" id="KW-0496">Mitochondrion</keyword>
<comment type="subcellular location">
    <subcellularLocation>
        <location evidence="1">Mitochondrion</location>
    </subcellularLocation>
</comment>
<accession>L8GM11</accession>
<keyword evidence="5" id="KW-0687">Ribonucleoprotein</keyword>
<dbReference type="KEGG" id="acan:ACA1_076210"/>
<dbReference type="EMBL" id="KB008074">
    <property type="protein sequence ID" value="ELR13778.1"/>
    <property type="molecule type" value="Genomic_DNA"/>
</dbReference>
<dbReference type="RefSeq" id="XP_004335791.1">
    <property type="nucleotide sequence ID" value="XM_004335743.1"/>
</dbReference>
<comment type="similarity">
    <text evidence="2">Belongs to the mitochondrion-specific ribosomal protein mS23 family.</text>
</comment>
<feature type="compositionally biased region" description="Basic and acidic residues" evidence="7">
    <location>
        <begin position="339"/>
        <end position="350"/>
    </location>
</feature>
<reference evidence="8 9" key="1">
    <citation type="journal article" date="2013" name="Genome Biol.">
        <title>Genome of Acanthamoeba castellanii highlights extensive lateral gene transfer and early evolution of tyrosine kinase signaling.</title>
        <authorList>
            <person name="Clarke M."/>
            <person name="Lohan A.J."/>
            <person name="Liu B."/>
            <person name="Lagkouvardos I."/>
            <person name="Roy S."/>
            <person name="Zafar N."/>
            <person name="Bertelli C."/>
            <person name="Schilde C."/>
            <person name="Kianianmomeni A."/>
            <person name="Burglin T.R."/>
            <person name="Frech C."/>
            <person name="Turcotte B."/>
            <person name="Kopec K.O."/>
            <person name="Synnott J.M."/>
            <person name="Choo C."/>
            <person name="Paponov I."/>
            <person name="Finkler A."/>
            <person name="Soon Heng Tan C."/>
            <person name="Hutchins A.P."/>
            <person name="Weinmeier T."/>
            <person name="Rattei T."/>
            <person name="Chu J.S."/>
            <person name="Gimenez G."/>
            <person name="Irimia M."/>
            <person name="Rigden D.J."/>
            <person name="Fitzpatrick D.A."/>
            <person name="Lorenzo-Morales J."/>
            <person name="Bateman A."/>
            <person name="Chiu C.H."/>
            <person name="Tang P."/>
            <person name="Hegemann P."/>
            <person name="Fromm H."/>
            <person name="Raoult D."/>
            <person name="Greub G."/>
            <person name="Miranda-Saavedra D."/>
            <person name="Chen N."/>
            <person name="Nash P."/>
            <person name="Ginger M.L."/>
            <person name="Horn M."/>
            <person name="Schaap P."/>
            <person name="Caler L."/>
            <person name="Loftus B."/>
        </authorList>
    </citation>
    <scope>NUCLEOTIDE SEQUENCE [LARGE SCALE GENOMIC DNA]</scope>
    <source>
        <strain evidence="8 9">Neff</strain>
    </source>
</reference>
<dbReference type="AlphaFoldDB" id="L8GM11"/>
<name>L8GM11_ACACF</name>
<protein>
    <recommendedName>
        <fullName evidence="6">Small ribosomal subunit protein mS23</fullName>
    </recommendedName>
</protein>
<dbReference type="VEuPathDB" id="AmoebaDB:ACA1_076210"/>
<evidence type="ECO:0000256" key="6">
    <source>
        <dbReference type="ARBA" id="ARBA00035137"/>
    </source>
</evidence>
<dbReference type="CDD" id="cd23701">
    <property type="entry name" value="At1g26750"/>
    <property type="match status" value="1"/>
</dbReference>
<evidence type="ECO:0000256" key="4">
    <source>
        <dbReference type="ARBA" id="ARBA00023128"/>
    </source>
</evidence>
<keyword evidence="9" id="KW-1185">Reference proteome</keyword>
<gene>
    <name evidence="8" type="ORF">ACA1_076210</name>
</gene>
<feature type="region of interest" description="Disordered" evidence="7">
    <location>
        <begin position="404"/>
        <end position="445"/>
    </location>
</feature>
<evidence type="ECO:0000256" key="1">
    <source>
        <dbReference type="ARBA" id="ARBA00004173"/>
    </source>
</evidence>
<feature type="compositionally biased region" description="Acidic residues" evidence="7">
    <location>
        <begin position="327"/>
        <end position="338"/>
    </location>
</feature>
<organism evidence="8 9">
    <name type="scientific">Acanthamoeba castellanii (strain ATCC 30010 / Neff)</name>
    <dbReference type="NCBI Taxonomy" id="1257118"/>
    <lineage>
        <taxon>Eukaryota</taxon>
        <taxon>Amoebozoa</taxon>
        <taxon>Discosea</taxon>
        <taxon>Longamoebia</taxon>
        <taxon>Centramoebida</taxon>
        <taxon>Acanthamoebidae</taxon>
        <taxon>Acanthamoeba</taxon>
    </lineage>
</organism>
<evidence type="ECO:0000256" key="7">
    <source>
        <dbReference type="SAM" id="MobiDB-lite"/>
    </source>
</evidence>
<evidence type="ECO:0000256" key="5">
    <source>
        <dbReference type="ARBA" id="ARBA00023274"/>
    </source>
</evidence>
<evidence type="ECO:0000313" key="9">
    <source>
        <dbReference type="Proteomes" id="UP000011083"/>
    </source>
</evidence>
<evidence type="ECO:0000256" key="3">
    <source>
        <dbReference type="ARBA" id="ARBA00022980"/>
    </source>
</evidence>
<dbReference type="OrthoDB" id="10340350at2759"/>
<feature type="compositionally biased region" description="Low complexity" evidence="7">
    <location>
        <begin position="420"/>
        <end position="433"/>
    </location>
</feature>
<sequence>MVHAGKGGGRMFVNAARINGRKSNFSLLEYIQSEVRAGESPVPPWMPATLISPPPTIPNVPHPGPLTYPEDKLRQVWFDRHPEARKIKLKTVYVGEHRYWQHPATSFVHRQSKLIKKGYSEQDAYDVVEAEDKKVIVFIITLVAARYRELERLMAIEQAKELGFDDLETARDLLAPPDLTQARERMLEELIDVLKAKGVPNVVPELLPKGMKWRDVLAFVHKYPQHAHFFSLGFMATHAIETMNPEIADAYNWIYGGEVLLDDDSVPLEEQEELNAFLDEEGFETVEDGDELDQQDLREQERLTSEAVAQYEPVVAGASLVEEGLFFDEDEGEDEDESEAAREEEHDEEQRIAMVKKEGEQFKAILKRIEKIYRPEQFPTTADTPWADLVNLLALRPQAPDVKLAQDAEQKLRKANQVKRPSGGSSRPQSQQPNKPTKGKEVELQ</sequence>
<evidence type="ECO:0000256" key="2">
    <source>
        <dbReference type="ARBA" id="ARBA00009864"/>
    </source>
</evidence>
<dbReference type="GeneID" id="14914415"/>
<dbReference type="Proteomes" id="UP000011083">
    <property type="component" value="Unassembled WGS sequence"/>
</dbReference>